<name>A0A7U3YDB2_GEOS0</name>
<dbReference type="GO" id="GO:0005829">
    <property type="term" value="C:cytosol"/>
    <property type="evidence" value="ECO:0007669"/>
    <property type="project" value="TreeGrafter"/>
</dbReference>
<dbReference type="UniPathway" id="UPA00047">
    <property type="reaction ID" value="UER00055"/>
</dbReference>
<dbReference type="InterPro" id="IPR054480">
    <property type="entry name" value="AHAS_small-like_ACT"/>
</dbReference>
<dbReference type="AlphaFoldDB" id="A0A7U3YDB2"/>
<evidence type="ECO:0000256" key="8">
    <source>
        <dbReference type="RuleBase" id="RU368092"/>
    </source>
</evidence>
<dbReference type="InterPro" id="IPR019455">
    <property type="entry name" value="Acetolactate_synth_ssu_C"/>
</dbReference>
<dbReference type="NCBIfam" id="NF008864">
    <property type="entry name" value="PRK11895.1"/>
    <property type="match status" value="1"/>
</dbReference>
<comment type="subunit">
    <text evidence="4 8">Dimer of large and small chains.</text>
</comment>
<dbReference type="KEGG" id="gmc:GY4MC1_0910"/>
<evidence type="ECO:0000256" key="7">
    <source>
        <dbReference type="ARBA" id="ARBA00048670"/>
    </source>
</evidence>
<comment type="function">
    <text evidence="8">Catalyzes the conversion of 2 pyruvate molecules into acetolactate in the first common step of the biosynthetic pathway of the branched-amino acids such as leucine, isoleucine, and valine.</text>
</comment>
<protein>
    <recommendedName>
        <fullName evidence="8">Acetolactate synthase small subunit</fullName>
        <shortName evidence="8">AHAS</shortName>
        <shortName evidence="8">ALS</shortName>
        <ecNumber evidence="8">2.2.1.6</ecNumber>
    </recommendedName>
    <alternativeName>
        <fullName evidence="8">Acetohydroxy-acid synthase small subunit</fullName>
    </alternativeName>
</protein>
<dbReference type="PANTHER" id="PTHR30239:SF0">
    <property type="entry name" value="ACETOLACTATE SYNTHASE SMALL SUBUNIT 1, CHLOROPLASTIC"/>
    <property type="match status" value="1"/>
</dbReference>
<dbReference type="CDD" id="cd04878">
    <property type="entry name" value="ACT_AHAS"/>
    <property type="match status" value="1"/>
</dbReference>
<comment type="similarity">
    <text evidence="3 8">Belongs to the acetolactate synthase small subunit family.</text>
</comment>
<feature type="domain" description="ACT" evidence="9">
    <location>
        <begin position="4"/>
        <end position="79"/>
    </location>
</feature>
<evidence type="ECO:0000256" key="4">
    <source>
        <dbReference type="ARBA" id="ARBA00011744"/>
    </source>
</evidence>
<comment type="catalytic activity">
    <reaction evidence="7 8">
        <text>2 pyruvate + H(+) = (2S)-2-acetolactate + CO2</text>
        <dbReference type="Rhea" id="RHEA:25249"/>
        <dbReference type="ChEBI" id="CHEBI:15361"/>
        <dbReference type="ChEBI" id="CHEBI:15378"/>
        <dbReference type="ChEBI" id="CHEBI:16526"/>
        <dbReference type="ChEBI" id="CHEBI:58476"/>
        <dbReference type="EC" id="2.2.1.6"/>
    </reaction>
</comment>
<dbReference type="PANTHER" id="PTHR30239">
    <property type="entry name" value="ACETOLACTATE SYNTHASE SMALL SUBUNIT"/>
    <property type="match status" value="1"/>
</dbReference>
<dbReference type="InterPro" id="IPR039557">
    <property type="entry name" value="AHAS_ACT"/>
</dbReference>
<dbReference type="SUPFAM" id="SSF55021">
    <property type="entry name" value="ACT-like"/>
    <property type="match status" value="2"/>
</dbReference>
<keyword evidence="5 8" id="KW-0028">Amino-acid biosynthesis</keyword>
<dbReference type="FunFam" id="3.30.70.1150:FF:000001">
    <property type="entry name" value="Acetolactate synthase small subunit"/>
    <property type="match status" value="1"/>
</dbReference>
<dbReference type="InterPro" id="IPR002912">
    <property type="entry name" value="ACT_dom"/>
</dbReference>
<dbReference type="InterPro" id="IPR045865">
    <property type="entry name" value="ACT-like_dom_sf"/>
</dbReference>
<dbReference type="Pfam" id="PF10369">
    <property type="entry name" value="ALS_ss_C"/>
    <property type="match status" value="1"/>
</dbReference>
<dbReference type="PROSITE" id="PS51671">
    <property type="entry name" value="ACT"/>
    <property type="match status" value="1"/>
</dbReference>
<gene>
    <name evidence="10" type="ORF">GY4MC1_0910</name>
</gene>
<evidence type="ECO:0000256" key="5">
    <source>
        <dbReference type="ARBA" id="ARBA00022605"/>
    </source>
</evidence>
<dbReference type="Pfam" id="PF22629">
    <property type="entry name" value="ACT_AHAS_ss"/>
    <property type="match status" value="1"/>
</dbReference>
<keyword evidence="8" id="KW-0808">Transferase</keyword>
<evidence type="ECO:0000259" key="9">
    <source>
        <dbReference type="PROSITE" id="PS51671"/>
    </source>
</evidence>
<comment type="pathway">
    <text evidence="2 8">Amino-acid biosynthesis; L-valine biosynthesis; L-valine from pyruvate: step 1/4.</text>
</comment>
<accession>A0A7U3YDB2</accession>
<comment type="pathway">
    <text evidence="1 8">Amino-acid biosynthesis; L-isoleucine biosynthesis; L-isoleucine from 2-oxobutanoate: step 1/4.</text>
</comment>
<reference evidence="10" key="1">
    <citation type="submission" date="2010-10" db="EMBL/GenBank/DDBJ databases">
        <title>Complete sequence of chromosome of Geobacillus sp. Y4.1MC1.</title>
        <authorList>
            <consortium name="US DOE Joint Genome Institute"/>
            <person name="Lucas S."/>
            <person name="Copeland A."/>
            <person name="Lapidus A."/>
            <person name="Cheng J.-F."/>
            <person name="Bruce D."/>
            <person name="Goodwin L."/>
            <person name="Pitluck S."/>
            <person name="Chertkov O."/>
            <person name="Zhang X."/>
            <person name="Detter J.C."/>
            <person name="Han C."/>
            <person name="Tapia R."/>
            <person name="Land M."/>
            <person name="Hauser L."/>
            <person name="Jeffries C."/>
            <person name="Kyrpides N."/>
            <person name="Ivanova N."/>
            <person name="Ovchinnikova G."/>
            <person name="Brumm P."/>
            <person name="Mead D."/>
            <person name="Woyke T."/>
        </authorList>
    </citation>
    <scope>NUCLEOTIDE SEQUENCE [LARGE SCALE GENOMIC DNA]</scope>
    <source>
        <strain evidence="10">Y4.1MC1</strain>
    </source>
</reference>
<dbReference type="UniPathway" id="UPA00049">
    <property type="reaction ID" value="UER00059"/>
</dbReference>
<dbReference type="GO" id="GO:0009099">
    <property type="term" value="P:L-valine biosynthetic process"/>
    <property type="evidence" value="ECO:0007669"/>
    <property type="project" value="UniProtKB-UniRule"/>
</dbReference>
<dbReference type="Gene3D" id="3.30.70.260">
    <property type="match status" value="1"/>
</dbReference>
<dbReference type="EMBL" id="CP002293">
    <property type="protein sequence ID" value="ADP73724.1"/>
    <property type="molecule type" value="Genomic_DNA"/>
</dbReference>
<organism evidence="10">
    <name type="scientific">Geobacillus sp. (strain Y4.1MC1)</name>
    <dbReference type="NCBI Taxonomy" id="581103"/>
    <lineage>
        <taxon>Bacteria</taxon>
        <taxon>Bacillati</taxon>
        <taxon>Bacillota</taxon>
        <taxon>Bacilli</taxon>
        <taxon>Bacillales</taxon>
        <taxon>Anoxybacillaceae</taxon>
        <taxon>Geobacillus</taxon>
    </lineage>
</organism>
<proteinExistence type="inferred from homology"/>
<evidence type="ECO:0000256" key="1">
    <source>
        <dbReference type="ARBA" id="ARBA00004974"/>
    </source>
</evidence>
<keyword evidence="6 8" id="KW-0100">Branched-chain amino acid biosynthesis</keyword>
<dbReference type="GO" id="GO:1990610">
    <property type="term" value="F:acetolactate synthase regulator activity"/>
    <property type="evidence" value="ECO:0007669"/>
    <property type="project" value="UniProtKB-UniRule"/>
</dbReference>
<evidence type="ECO:0000313" key="10">
    <source>
        <dbReference type="EMBL" id="ADP73724.1"/>
    </source>
</evidence>
<dbReference type="FunFam" id="3.30.70.260:FF:000001">
    <property type="entry name" value="Acetolactate synthase, small subunit"/>
    <property type="match status" value="1"/>
</dbReference>
<dbReference type="EC" id="2.2.1.6" evidence="8"/>
<evidence type="ECO:0000256" key="6">
    <source>
        <dbReference type="ARBA" id="ARBA00023304"/>
    </source>
</evidence>
<dbReference type="GO" id="GO:0003984">
    <property type="term" value="F:acetolactate synthase activity"/>
    <property type="evidence" value="ECO:0007669"/>
    <property type="project" value="UniProtKB-UniRule"/>
</dbReference>
<dbReference type="NCBIfam" id="TIGR00119">
    <property type="entry name" value="acolac_sm"/>
    <property type="match status" value="1"/>
</dbReference>
<evidence type="ECO:0000256" key="2">
    <source>
        <dbReference type="ARBA" id="ARBA00005025"/>
    </source>
</evidence>
<dbReference type="GO" id="GO:0009097">
    <property type="term" value="P:isoleucine biosynthetic process"/>
    <property type="evidence" value="ECO:0007669"/>
    <property type="project" value="UniProtKB-UniRule"/>
</dbReference>
<evidence type="ECO:0000256" key="3">
    <source>
        <dbReference type="ARBA" id="ARBA00006341"/>
    </source>
</evidence>
<dbReference type="InterPro" id="IPR004789">
    <property type="entry name" value="Acetalactate_synth_ssu"/>
</dbReference>
<sequence>MRRIITMTVNNRPGVLNRITGLFTKRHYNIESITVGHTEVEGISRMTFVVNVEDERTAEQIIKQLNKQIDVLKVNDITDQAIVARELALVKVSVTPALRQEIYTLIEPFRASIVDVSKDSLVIQVTGESEKVEALIELLRPYGIKEVARTGTTAFTRGSQKTAAMHKTAFII</sequence>
<dbReference type="Gene3D" id="3.30.70.1150">
    <property type="entry name" value="ACT-like. Chain A, domain 2"/>
    <property type="match status" value="1"/>
</dbReference>
<dbReference type="InterPro" id="IPR027271">
    <property type="entry name" value="Acetolactate_synth/TF_NikR_C"/>
</dbReference>